<evidence type="ECO:0000256" key="3">
    <source>
        <dbReference type="ARBA" id="ARBA00022448"/>
    </source>
</evidence>
<dbReference type="EMBL" id="SLXD01000009">
    <property type="protein sequence ID" value="TCP01522.1"/>
    <property type="molecule type" value="Genomic_DNA"/>
</dbReference>
<proteinExistence type="inferred from homology"/>
<evidence type="ECO:0000256" key="6">
    <source>
        <dbReference type="ARBA" id="ARBA00022729"/>
    </source>
</evidence>
<dbReference type="Pfam" id="PF00593">
    <property type="entry name" value="TonB_dep_Rec_b-barrel"/>
    <property type="match status" value="1"/>
</dbReference>
<dbReference type="GeneID" id="99685953"/>
<evidence type="ECO:0000256" key="9">
    <source>
        <dbReference type="ARBA" id="ARBA00023136"/>
    </source>
</evidence>
<dbReference type="AlphaFoldDB" id="A0A4R2M4N9"/>
<dbReference type="Proteomes" id="UP000295106">
    <property type="component" value="Unassembled WGS sequence"/>
</dbReference>
<dbReference type="GO" id="GO:0044718">
    <property type="term" value="P:siderophore transmembrane transport"/>
    <property type="evidence" value="ECO:0007669"/>
    <property type="project" value="TreeGrafter"/>
</dbReference>
<evidence type="ECO:0000256" key="10">
    <source>
        <dbReference type="ARBA" id="ARBA00023170"/>
    </source>
</evidence>
<dbReference type="InterPro" id="IPR000531">
    <property type="entry name" value="Beta-barrel_TonB"/>
</dbReference>
<keyword evidence="8 13" id="KW-0798">TonB box</keyword>
<dbReference type="GO" id="GO:0009279">
    <property type="term" value="C:cell outer membrane"/>
    <property type="evidence" value="ECO:0007669"/>
    <property type="project" value="UniProtKB-SubCell"/>
</dbReference>
<dbReference type="PANTHER" id="PTHR30069:SF53">
    <property type="entry name" value="COLICIN I RECEPTOR-RELATED"/>
    <property type="match status" value="1"/>
</dbReference>
<protein>
    <submittedName>
        <fullName evidence="17">Outer membrane receptor for ferrienterochelin and colicins</fullName>
    </submittedName>
</protein>
<accession>A0A4R2M4N9</accession>
<comment type="caution">
    <text evidence="17">The sequence shown here is derived from an EMBL/GenBank/DDBJ whole genome shotgun (WGS) entry which is preliminary data.</text>
</comment>
<evidence type="ECO:0000256" key="2">
    <source>
        <dbReference type="ARBA" id="ARBA00009810"/>
    </source>
</evidence>
<dbReference type="PROSITE" id="PS51318">
    <property type="entry name" value="TAT"/>
    <property type="match status" value="1"/>
</dbReference>
<dbReference type="Gene3D" id="2.40.170.20">
    <property type="entry name" value="TonB-dependent receptor, beta-barrel domain"/>
    <property type="match status" value="1"/>
</dbReference>
<keyword evidence="4 12" id="KW-1134">Transmembrane beta strand</keyword>
<feature type="domain" description="TonB-dependent receptor-like beta-barrel" evidence="15">
    <location>
        <begin position="235"/>
        <end position="677"/>
    </location>
</feature>
<evidence type="ECO:0000256" key="14">
    <source>
        <dbReference type="SAM" id="SignalP"/>
    </source>
</evidence>
<dbReference type="InterPro" id="IPR039426">
    <property type="entry name" value="TonB-dep_rcpt-like"/>
</dbReference>
<dbReference type="Pfam" id="PF07715">
    <property type="entry name" value="Plug"/>
    <property type="match status" value="1"/>
</dbReference>
<dbReference type="Gene3D" id="2.170.130.10">
    <property type="entry name" value="TonB-dependent receptor, plug domain"/>
    <property type="match status" value="1"/>
</dbReference>
<feature type="signal peptide" evidence="14">
    <location>
        <begin position="1"/>
        <end position="29"/>
    </location>
</feature>
<reference evidence="17 18" key="1">
    <citation type="submission" date="2019-03" db="EMBL/GenBank/DDBJ databases">
        <title>Genomic Encyclopedia of Type Strains, Phase IV (KMG-IV): sequencing the most valuable type-strain genomes for metagenomic binning, comparative biology and taxonomic classification.</title>
        <authorList>
            <person name="Goeker M."/>
        </authorList>
    </citation>
    <scope>NUCLEOTIDE SEQUENCE [LARGE SCALE GENOMIC DNA]</scope>
    <source>
        <strain evidence="17 18">DSM 1709</strain>
    </source>
</reference>
<evidence type="ECO:0000256" key="1">
    <source>
        <dbReference type="ARBA" id="ARBA00004571"/>
    </source>
</evidence>
<feature type="domain" description="TonB-dependent receptor plug" evidence="16">
    <location>
        <begin position="52"/>
        <end position="165"/>
    </location>
</feature>
<name>A0A4R2M4N9_RUBGE</name>
<dbReference type="PROSITE" id="PS52016">
    <property type="entry name" value="TONB_DEPENDENT_REC_3"/>
    <property type="match status" value="1"/>
</dbReference>
<dbReference type="InterPro" id="IPR037066">
    <property type="entry name" value="Plug_dom_sf"/>
</dbReference>
<keyword evidence="11 12" id="KW-0998">Cell outer membrane</keyword>
<dbReference type="InterPro" id="IPR012910">
    <property type="entry name" value="Plug_dom"/>
</dbReference>
<evidence type="ECO:0000256" key="13">
    <source>
        <dbReference type="RuleBase" id="RU003357"/>
    </source>
</evidence>
<dbReference type="GO" id="GO:0015344">
    <property type="term" value="F:siderophore uptake transmembrane transporter activity"/>
    <property type="evidence" value="ECO:0007669"/>
    <property type="project" value="TreeGrafter"/>
</dbReference>
<dbReference type="RefSeq" id="WP_132648112.1">
    <property type="nucleotide sequence ID" value="NZ_CP181386.1"/>
</dbReference>
<sequence length="726" mass="77669">MSKLSAHRRGRIRTTAAAALAACAAVAQAQPAPETGALPTLVVTASGFEQELRQAPASITVITREDLQTRQFRDLAEALQDVEGVDVRGGTGKTGGLDISIRGLPSEYTLVLIDGRRQNVAGDVTPNGFGAALNSFMPPVAAIERIEIIRGPMSTLYGSDALGGVVNIITRKVGREWAGSAGVTVGVPEAGDEGLQRKADIYLSGPLVADTLGLQLRGNVYDRNASERIWSSGNARDPRPGESLQSSVGAKLTLTPGQGQDLWLDLDQARTRYDNADCRLGGVDYLNCATGAATTTAVGYRDELRFNRDQVALGHSSRLPFGLLESSLTRSETETLGRTIPSASRPAGSAEIGQDRGLETTNLVLDSKLVSPLGERHVLSTGLQWWKAEFHDSLLPEDHEQTMWAVFAEDEWQLADGLTTTLGGRYNRHDAFGGEFSPRAYLVWDAAPGWTLKGGLSGGFKAPRLNQLIDGVSGIGGQGTVLAIGNPNLKPEVSRSAELAALYDGGKAWGGSVTLFRNKIKDRISSSGGSCSVDWISSCSANPSATYAINIDEGKTWGVELAGRLALAERWALTANYTWTDSEAIVNGVESGKLSDTAEHVANVQLRWNASDRWSAWLRGEYRGDSRRFDGKTSALAGNDALEYAALGDLKGYSLWHLGGSYQPTKTLTLSASVHNLLDKDFDDFRAWTNTSGQEVLGSPYYKATSSVRGTAPAGRTFWVGANLTF</sequence>
<comment type="similarity">
    <text evidence="2 12 13">Belongs to the TonB-dependent receptor family.</text>
</comment>
<dbReference type="SUPFAM" id="SSF56935">
    <property type="entry name" value="Porins"/>
    <property type="match status" value="1"/>
</dbReference>
<evidence type="ECO:0000256" key="4">
    <source>
        <dbReference type="ARBA" id="ARBA00022452"/>
    </source>
</evidence>
<evidence type="ECO:0000256" key="12">
    <source>
        <dbReference type="PROSITE-ProRule" id="PRU01360"/>
    </source>
</evidence>
<keyword evidence="3 12" id="KW-0813">Transport</keyword>
<dbReference type="OrthoDB" id="183532at2"/>
<keyword evidence="10 17" id="KW-0675">Receptor</keyword>
<evidence type="ECO:0000256" key="5">
    <source>
        <dbReference type="ARBA" id="ARBA00022692"/>
    </source>
</evidence>
<evidence type="ECO:0000259" key="15">
    <source>
        <dbReference type="Pfam" id="PF00593"/>
    </source>
</evidence>
<keyword evidence="9 12" id="KW-0472">Membrane</keyword>
<evidence type="ECO:0000313" key="18">
    <source>
        <dbReference type="Proteomes" id="UP000295106"/>
    </source>
</evidence>
<evidence type="ECO:0000256" key="7">
    <source>
        <dbReference type="ARBA" id="ARBA00023065"/>
    </source>
</evidence>
<dbReference type="InterPro" id="IPR006311">
    <property type="entry name" value="TAT_signal"/>
</dbReference>
<dbReference type="InterPro" id="IPR036942">
    <property type="entry name" value="Beta-barrel_TonB_sf"/>
</dbReference>
<feature type="chain" id="PRO_5020805166" evidence="14">
    <location>
        <begin position="30"/>
        <end position="726"/>
    </location>
</feature>
<keyword evidence="5 12" id="KW-0812">Transmembrane</keyword>
<keyword evidence="7" id="KW-0406">Ion transport</keyword>
<comment type="subcellular location">
    <subcellularLocation>
        <location evidence="1 12">Cell outer membrane</location>
        <topology evidence="1 12">Multi-pass membrane protein</topology>
    </subcellularLocation>
</comment>
<evidence type="ECO:0000259" key="16">
    <source>
        <dbReference type="Pfam" id="PF07715"/>
    </source>
</evidence>
<evidence type="ECO:0000256" key="8">
    <source>
        <dbReference type="ARBA" id="ARBA00023077"/>
    </source>
</evidence>
<dbReference type="PANTHER" id="PTHR30069">
    <property type="entry name" value="TONB-DEPENDENT OUTER MEMBRANE RECEPTOR"/>
    <property type="match status" value="1"/>
</dbReference>
<keyword evidence="6 14" id="KW-0732">Signal</keyword>
<evidence type="ECO:0000313" key="17">
    <source>
        <dbReference type="EMBL" id="TCP01522.1"/>
    </source>
</evidence>
<gene>
    <name evidence="17" type="ORF">EV684_109161</name>
</gene>
<organism evidence="17 18">
    <name type="scientific">Rubrivivax gelatinosus</name>
    <name type="common">Rhodocyclus gelatinosus</name>
    <name type="synonym">Rhodopseudomonas gelatinosa</name>
    <dbReference type="NCBI Taxonomy" id="28068"/>
    <lineage>
        <taxon>Bacteria</taxon>
        <taxon>Pseudomonadati</taxon>
        <taxon>Pseudomonadota</taxon>
        <taxon>Betaproteobacteria</taxon>
        <taxon>Burkholderiales</taxon>
        <taxon>Sphaerotilaceae</taxon>
        <taxon>Rubrivivax</taxon>
    </lineage>
</organism>
<evidence type="ECO:0000256" key="11">
    <source>
        <dbReference type="ARBA" id="ARBA00023237"/>
    </source>
</evidence>
<dbReference type="CDD" id="cd01347">
    <property type="entry name" value="ligand_gated_channel"/>
    <property type="match status" value="1"/>
</dbReference>